<dbReference type="SUPFAM" id="SSF51735">
    <property type="entry name" value="NAD(P)-binding Rossmann-fold domains"/>
    <property type="match status" value="1"/>
</dbReference>
<dbReference type="GO" id="GO:0005576">
    <property type="term" value="C:extracellular region"/>
    <property type="evidence" value="ECO:0007669"/>
    <property type="project" value="TreeGrafter"/>
</dbReference>
<keyword evidence="2" id="KW-0560">Oxidoreductase</keyword>
<dbReference type="InterPro" id="IPR002347">
    <property type="entry name" value="SDR_fam"/>
</dbReference>
<dbReference type="GO" id="GO:0010508">
    <property type="term" value="P:positive regulation of autophagy"/>
    <property type="evidence" value="ECO:0007669"/>
    <property type="project" value="TreeGrafter"/>
</dbReference>
<proteinExistence type="inferred from homology"/>
<dbReference type="Proteomes" id="UP000710432">
    <property type="component" value="Unassembled WGS sequence"/>
</dbReference>
<dbReference type="GO" id="GO:0016491">
    <property type="term" value="F:oxidoreductase activity"/>
    <property type="evidence" value="ECO:0007669"/>
    <property type="project" value="UniProtKB-KW"/>
</dbReference>
<dbReference type="EMBL" id="JAATJU010022299">
    <property type="protein sequence ID" value="KAH0511105.1"/>
    <property type="molecule type" value="Genomic_DNA"/>
</dbReference>
<reference evidence="3" key="1">
    <citation type="submission" date="2020-03" db="EMBL/GenBank/DDBJ databases">
        <title>Studies in the Genomics of Life Span.</title>
        <authorList>
            <person name="Glass D."/>
        </authorList>
    </citation>
    <scope>NUCLEOTIDE SEQUENCE</scope>
    <source>
        <strain evidence="3">LTLLF</strain>
        <tissue evidence="3">Muscle</tissue>
    </source>
</reference>
<comment type="similarity">
    <text evidence="1">Belongs to the short-chain dehydrogenases/reductases (SDR) family.</text>
</comment>
<organism evidence="3 4">
    <name type="scientific">Microtus ochrogaster</name>
    <name type="common">Prairie vole</name>
    <dbReference type="NCBI Taxonomy" id="79684"/>
    <lineage>
        <taxon>Eukaryota</taxon>
        <taxon>Metazoa</taxon>
        <taxon>Chordata</taxon>
        <taxon>Craniata</taxon>
        <taxon>Vertebrata</taxon>
        <taxon>Euteleostomi</taxon>
        <taxon>Mammalia</taxon>
        <taxon>Eutheria</taxon>
        <taxon>Euarchontoglires</taxon>
        <taxon>Glires</taxon>
        <taxon>Rodentia</taxon>
        <taxon>Myomorpha</taxon>
        <taxon>Muroidea</taxon>
        <taxon>Cricetidae</taxon>
        <taxon>Arvicolinae</taxon>
        <taxon>Microtus</taxon>
    </lineage>
</organism>
<dbReference type="AlphaFoldDB" id="A0A8J6KSS2"/>
<dbReference type="InterPro" id="IPR036291">
    <property type="entry name" value="NAD(P)-bd_dom_sf"/>
</dbReference>
<dbReference type="Pfam" id="PF00106">
    <property type="entry name" value="adh_short"/>
    <property type="match status" value="1"/>
</dbReference>
<comment type="caution">
    <text evidence="3">The sequence shown here is derived from an EMBL/GenBank/DDBJ whole genome shotgun (WGS) entry which is preliminary data.</text>
</comment>
<evidence type="ECO:0000256" key="2">
    <source>
        <dbReference type="ARBA" id="ARBA00023002"/>
    </source>
</evidence>
<evidence type="ECO:0000313" key="3">
    <source>
        <dbReference type="EMBL" id="KAH0511105.1"/>
    </source>
</evidence>
<dbReference type="Gene3D" id="3.40.50.720">
    <property type="entry name" value="NAD(P)-binding Rossmann-like Domain"/>
    <property type="match status" value="2"/>
</dbReference>
<gene>
    <name evidence="3" type="ORF">LTLLF_152045</name>
</gene>
<dbReference type="PANTHER" id="PTHR24320">
    <property type="entry name" value="RETINOL DEHYDROGENASE"/>
    <property type="match status" value="1"/>
</dbReference>
<protein>
    <submittedName>
        <fullName evidence="3">Dehydrogenase/reductase SDR family member on chromosome X</fullName>
    </submittedName>
</protein>
<dbReference type="PRINTS" id="PR00081">
    <property type="entry name" value="GDHRDH"/>
</dbReference>
<accession>A0A8J6KSS2</accession>
<dbReference type="PANTHER" id="PTHR24320:SF264">
    <property type="entry name" value="DEHYDROGENASE_REDUCTASE SDR FAMILY MEMBER ON CHROMOSOME X"/>
    <property type="match status" value="1"/>
</dbReference>
<evidence type="ECO:0000313" key="4">
    <source>
        <dbReference type="Proteomes" id="UP000710432"/>
    </source>
</evidence>
<sequence>MLTLRALRATVLVYAPDRVAIVTGGTDGIGLATARRLGWLGMRVVIAGNNAAKANDVVSRIREETKNEKVHFLFCDLASLRSVRKFARDFLSRGFPLHVLVNNAGVMMVADVGRRVRGPGWSPWHRPRTTVVTVASATHYVGELDPADPQDRKSPYSAHAAYARSKLALVLFSQRLQRLLAARGDPVTANLVDPGVVDTALFRHVWWGTRAVQRALGWLLFKTPDEGAWTSVYAAAAPELEGVGGRYLYNEAETQPLGLARDVELQAQLWAESCRLAGIPDGMGFGVE</sequence>
<name>A0A8J6KSS2_MICOH</name>
<evidence type="ECO:0000256" key="1">
    <source>
        <dbReference type="ARBA" id="ARBA00006484"/>
    </source>
</evidence>